<reference evidence="1 2" key="1">
    <citation type="journal article" date="2020" name="IScience">
        <title>Genome Sequencing of the Endangered Kingdonia uniflora (Circaeasteraceae, Ranunculales) Reveals Potential Mechanisms of Evolutionary Specialization.</title>
        <authorList>
            <person name="Sun Y."/>
            <person name="Deng T."/>
            <person name="Zhang A."/>
            <person name="Moore M.J."/>
            <person name="Landis J.B."/>
            <person name="Lin N."/>
            <person name="Zhang H."/>
            <person name="Zhang X."/>
            <person name="Huang J."/>
            <person name="Zhang X."/>
            <person name="Sun H."/>
            <person name="Wang H."/>
        </authorList>
    </citation>
    <scope>NUCLEOTIDE SEQUENCE [LARGE SCALE GENOMIC DNA]</scope>
    <source>
        <strain evidence="1">TB1705</strain>
        <tissue evidence="1">Leaf</tissue>
    </source>
</reference>
<gene>
    <name evidence="1" type="ORF">GIB67_024215</name>
</gene>
<evidence type="ECO:0000313" key="1">
    <source>
        <dbReference type="EMBL" id="KAF6148040.1"/>
    </source>
</evidence>
<name>A0A7J7LZS3_9MAGN</name>
<dbReference type="Proteomes" id="UP000541444">
    <property type="component" value="Unassembled WGS sequence"/>
</dbReference>
<comment type="caution">
    <text evidence="1">The sequence shown here is derived from an EMBL/GenBank/DDBJ whole genome shotgun (WGS) entry which is preliminary data.</text>
</comment>
<protein>
    <submittedName>
        <fullName evidence="1">Uncharacterized protein</fullName>
    </submittedName>
</protein>
<keyword evidence="2" id="KW-1185">Reference proteome</keyword>
<sequence length="56" mass="6783">MVFIWSFSYSLEWSRDDPSYHYVLYRRGRVVGQVVMCFSDFLWDVSTIRTLLLIVE</sequence>
<dbReference type="EMBL" id="JACGCM010001859">
    <property type="protein sequence ID" value="KAF6148040.1"/>
    <property type="molecule type" value="Genomic_DNA"/>
</dbReference>
<organism evidence="1 2">
    <name type="scientific">Kingdonia uniflora</name>
    <dbReference type="NCBI Taxonomy" id="39325"/>
    <lineage>
        <taxon>Eukaryota</taxon>
        <taxon>Viridiplantae</taxon>
        <taxon>Streptophyta</taxon>
        <taxon>Embryophyta</taxon>
        <taxon>Tracheophyta</taxon>
        <taxon>Spermatophyta</taxon>
        <taxon>Magnoliopsida</taxon>
        <taxon>Ranunculales</taxon>
        <taxon>Circaeasteraceae</taxon>
        <taxon>Kingdonia</taxon>
    </lineage>
</organism>
<proteinExistence type="predicted"/>
<evidence type="ECO:0000313" key="2">
    <source>
        <dbReference type="Proteomes" id="UP000541444"/>
    </source>
</evidence>
<dbReference type="AlphaFoldDB" id="A0A7J7LZS3"/>
<accession>A0A7J7LZS3</accession>